<evidence type="ECO:0000313" key="1">
    <source>
        <dbReference type="EnsemblPlants" id="OBART07G02590.2"/>
    </source>
</evidence>
<dbReference type="Gramene" id="OBART07G02590.2">
    <property type="protein sequence ID" value="OBART07G02590.2"/>
    <property type="gene ID" value="OBART07G02590"/>
</dbReference>
<keyword evidence="2" id="KW-1185">Reference proteome</keyword>
<accession>A0A0D3GM50</accession>
<evidence type="ECO:0000313" key="2">
    <source>
        <dbReference type="Proteomes" id="UP000026960"/>
    </source>
</evidence>
<dbReference type="AlphaFoldDB" id="A0A0D3GM50"/>
<reference evidence="1" key="1">
    <citation type="journal article" date="2009" name="Rice">
        <title>De Novo Next Generation Sequencing of Plant Genomes.</title>
        <authorList>
            <person name="Rounsley S."/>
            <person name="Marri P.R."/>
            <person name="Yu Y."/>
            <person name="He R."/>
            <person name="Sisneros N."/>
            <person name="Goicoechea J.L."/>
            <person name="Lee S.J."/>
            <person name="Angelova A."/>
            <person name="Kudrna D."/>
            <person name="Luo M."/>
            <person name="Affourtit J."/>
            <person name="Desany B."/>
            <person name="Knight J."/>
            <person name="Niazi F."/>
            <person name="Egholm M."/>
            <person name="Wing R.A."/>
        </authorList>
    </citation>
    <scope>NUCLEOTIDE SEQUENCE [LARGE SCALE GENOMIC DNA]</scope>
    <source>
        <strain evidence="1">cv. IRGC 105608</strain>
    </source>
</reference>
<proteinExistence type="predicted"/>
<sequence>MYNTVNNPSMHRSSDVDLVWVVVQSLFCALNQDVSSNVTLTSDGIINSNMHAQALTMVGCGRGSPGTYHGVPSAMVSVEGQHDAAQPVAIVPWRLLLWLFRPPRSA</sequence>
<reference evidence="1" key="2">
    <citation type="submission" date="2015-03" db="UniProtKB">
        <authorList>
            <consortium name="EnsemblPlants"/>
        </authorList>
    </citation>
    <scope>IDENTIFICATION</scope>
</reference>
<dbReference type="Proteomes" id="UP000026960">
    <property type="component" value="Chromosome 7"/>
</dbReference>
<dbReference type="EnsemblPlants" id="OBART07G02590.2">
    <property type="protein sequence ID" value="OBART07G02590.2"/>
    <property type="gene ID" value="OBART07G02590"/>
</dbReference>
<protein>
    <submittedName>
        <fullName evidence="1">Uncharacterized protein</fullName>
    </submittedName>
</protein>
<organism evidence="1">
    <name type="scientific">Oryza barthii</name>
    <dbReference type="NCBI Taxonomy" id="65489"/>
    <lineage>
        <taxon>Eukaryota</taxon>
        <taxon>Viridiplantae</taxon>
        <taxon>Streptophyta</taxon>
        <taxon>Embryophyta</taxon>
        <taxon>Tracheophyta</taxon>
        <taxon>Spermatophyta</taxon>
        <taxon>Magnoliopsida</taxon>
        <taxon>Liliopsida</taxon>
        <taxon>Poales</taxon>
        <taxon>Poaceae</taxon>
        <taxon>BOP clade</taxon>
        <taxon>Oryzoideae</taxon>
        <taxon>Oryzeae</taxon>
        <taxon>Oryzinae</taxon>
        <taxon>Oryza</taxon>
    </lineage>
</organism>
<name>A0A0D3GM50_9ORYZ</name>